<feature type="compositionally biased region" description="Acidic residues" evidence="4">
    <location>
        <begin position="30"/>
        <end position="40"/>
    </location>
</feature>
<dbReference type="SMART" id="SM00479">
    <property type="entry name" value="EXOIII"/>
    <property type="match status" value="1"/>
</dbReference>
<evidence type="ECO:0000256" key="4">
    <source>
        <dbReference type="SAM" id="MobiDB-lite"/>
    </source>
</evidence>
<dbReference type="GO" id="GO:0008408">
    <property type="term" value="F:3'-5' exonuclease activity"/>
    <property type="evidence" value="ECO:0007669"/>
    <property type="project" value="TreeGrafter"/>
</dbReference>
<evidence type="ECO:0000256" key="2">
    <source>
        <dbReference type="ARBA" id="ARBA00022801"/>
    </source>
</evidence>
<feature type="compositionally biased region" description="Basic and acidic residues" evidence="4">
    <location>
        <begin position="62"/>
        <end position="72"/>
    </location>
</feature>
<dbReference type="Gene3D" id="3.30.420.10">
    <property type="entry name" value="Ribonuclease H-like superfamily/Ribonuclease H"/>
    <property type="match status" value="1"/>
</dbReference>
<dbReference type="PANTHER" id="PTHR30231">
    <property type="entry name" value="DNA POLYMERASE III SUBUNIT EPSILON"/>
    <property type="match status" value="1"/>
</dbReference>
<dbReference type="Proteomes" id="UP001347796">
    <property type="component" value="Unassembled WGS sequence"/>
</dbReference>
<feature type="region of interest" description="Disordered" evidence="4">
    <location>
        <begin position="1"/>
        <end position="125"/>
    </location>
</feature>
<evidence type="ECO:0000313" key="8">
    <source>
        <dbReference type="Proteomes" id="UP001347796"/>
    </source>
</evidence>
<keyword evidence="3" id="KW-0269">Exonuclease</keyword>
<gene>
    <name evidence="6" type="ORF">SNE40_022399</name>
    <name evidence="7" type="ORF">SNE40_022401</name>
</gene>
<dbReference type="InterPro" id="IPR013520">
    <property type="entry name" value="Ribonucl_H"/>
</dbReference>
<dbReference type="EMBL" id="JAZGQO010000021">
    <property type="protein sequence ID" value="KAK6165478.1"/>
    <property type="molecule type" value="Genomic_DNA"/>
</dbReference>
<feature type="compositionally biased region" description="Basic and acidic residues" evidence="4">
    <location>
        <begin position="97"/>
        <end position="107"/>
    </location>
</feature>
<evidence type="ECO:0000313" key="6">
    <source>
        <dbReference type="EMBL" id="KAK6165478.1"/>
    </source>
</evidence>
<dbReference type="SUPFAM" id="SSF53098">
    <property type="entry name" value="Ribonuclease H-like"/>
    <property type="match status" value="1"/>
</dbReference>
<dbReference type="InterPro" id="IPR012337">
    <property type="entry name" value="RNaseH-like_sf"/>
</dbReference>
<accession>A0AAN8G5E4</accession>
<name>A0AAN8G5E4_PATCE</name>
<evidence type="ECO:0000259" key="5">
    <source>
        <dbReference type="SMART" id="SM00479"/>
    </source>
</evidence>
<dbReference type="InterPro" id="IPR036397">
    <property type="entry name" value="RNaseH_sf"/>
</dbReference>
<reference evidence="6 8" key="1">
    <citation type="submission" date="2024-01" db="EMBL/GenBank/DDBJ databases">
        <title>The genome of the rayed Mediterranean limpet Patella caerulea (Linnaeus, 1758).</title>
        <authorList>
            <person name="Anh-Thu Weber A."/>
            <person name="Halstead-Nussloch G."/>
        </authorList>
    </citation>
    <scope>NUCLEOTIDE SEQUENCE [LARGE SCALE GENOMIC DNA]</scope>
    <source>
        <strain evidence="6">AATW-2023a</strain>
        <tissue evidence="6">Whole specimen</tissue>
    </source>
</reference>
<sequence>MDTGKKRGTKSDEPLQKQKKLKTKRKDSTEDVVSDSYEESIDLKDVYDCENEDVSDSENGDSIEKQKLEKKGARGGGSIERGEVAKKDRGVSGGDSIKMKVEKKDRGVSGGDSIKMKVEKKDKSGGGVDGPRLLFFDFETTGLIRKREPCPHIIQIGAVRGKKEFKIYVRPKRRISSEASKVNGITYEDGVMRSGGKKVECVGIKKALKQFYHFISANGNGSEIVGHYITNFDCQVLYHAVYRNKMIEEFSSVIKGCIDTHMVFRKVYPKLDGYSLDKLLNYFFGEPRSGLHDALSDAQLTKKVFRIVELAHQTRESLFSWKLVFCPCSLQPQSR</sequence>
<comment type="caution">
    <text evidence="6">The sequence shown here is derived from an EMBL/GenBank/DDBJ whole genome shotgun (WGS) entry which is preliminary data.</text>
</comment>
<evidence type="ECO:0000256" key="3">
    <source>
        <dbReference type="ARBA" id="ARBA00022839"/>
    </source>
</evidence>
<dbReference type="EMBL" id="JAZGQO010000021">
    <property type="protein sequence ID" value="KAK6165482.1"/>
    <property type="molecule type" value="Genomic_DNA"/>
</dbReference>
<keyword evidence="2" id="KW-0378">Hydrolase</keyword>
<dbReference type="GO" id="GO:0003676">
    <property type="term" value="F:nucleic acid binding"/>
    <property type="evidence" value="ECO:0007669"/>
    <property type="project" value="InterPro"/>
</dbReference>
<feature type="compositionally biased region" description="Basic and acidic residues" evidence="4">
    <location>
        <begin position="80"/>
        <end position="90"/>
    </location>
</feature>
<dbReference type="AlphaFoldDB" id="A0AAN8G5E4"/>
<proteinExistence type="predicted"/>
<dbReference type="PANTHER" id="PTHR30231:SF4">
    <property type="entry name" value="PROTEIN NEN2"/>
    <property type="match status" value="1"/>
</dbReference>
<protein>
    <recommendedName>
        <fullName evidence="5">Exonuclease domain-containing protein</fullName>
    </recommendedName>
</protein>
<organism evidence="6 8">
    <name type="scientific">Patella caerulea</name>
    <name type="common">Rayed Mediterranean limpet</name>
    <dbReference type="NCBI Taxonomy" id="87958"/>
    <lineage>
        <taxon>Eukaryota</taxon>
        <taxon>Metazoa</taxon>
        <taxon>Spiralia</taxon>
        <taxon>Lophotrochozoa</taxon>
        <taxon>Mollusca</taxon>
        <taxon>Gastropoda</taxon>
        <taxon>Patellogastropoda</taxon>
        <taxon>Patelloidea</taxon>
        <taxon>Patellidae</taxon>
        <taxon>Patella</taxon>
    </lineage>
</organism>
<feature type="compositionally biased region" description="Acidic residues" evidence="4">
    <location>
        <begin position="48"/>
        <end position="61"/>
    </location>
</feature>
<keyword evidence="1" id="KW-0540">Nuclease</keyword>
<feature type="compositionally biased region" description="Basic and acidic residues" evidence="4">
    <location>
        <begin position="114"/>
        <end position="124"/>
    </location>
</feature>
<keyword evidence="8" id="KW-1185">Reference proteome</keyword>
<dbReference type="Pfam" id="PF00929">
    <property type="entry name" value="RNase_T"/>
    <property type="match status" value="1"/>
</dbReference>
<feature type="domain" description="Exonuclease" evidence="5">
    <location>
        <begin position="132"/>
        <end position="314"/>
    </location>
</feature>
<evidence type="ECO:0000313" key="7">
    <source>
        <dbReference type="EMBL" id="KAK6165482.1"/>
    </source>
</evidence>
<evidence type="ECO:0000256" key="1">
    <source>
        <dbReference type="ARBA" id="ARBA00022722"/>
    </source>
</evidence>
<dbReference type="CDD" id="cd06127">
    <property type="entry name" value="DEDDh"/>
    <property type="match status" value="1"/>
</dbReference>